<keyword evidence="8 10" id="KW-0326">Glycosidase</keyword>
<dbReference type="GO" id="GO:0009341">
    <property type="term" value="C:beta-galactosidase complex"/>
    <property type="evidence" value="ECO:0007669"/>
    <property type="project" value="InterPro"/>
</dbReference>
<dbReference type="Pfam" id="PF02836">
    <property type="entry name" value="Glyco_hydro_2_C"/>
    <property type="match status" value="1"/>
</dbReference>
<dbReference type="SUPFAM" id="SSF74650">
    <property type="entry name" value="Galactose mutarotase-like"/>
    <property type="match status" value="1"/>
</dbReference>
<dbReference type="Pfam" id="PF16353">
    <property type="entry name" value="LacZ_4"/>
    <property type="match status" value="1"/>
</dbReference>
<evidence type="ECO:0000256" key="1">
    <source>
        <dbReference type="ARBA" id="ARBA00001412"/>
    </source>
</evidence>
<dbReference type="Pfam" id="PF02837">
    <property type="entry name" value="Glyco_hydro_2_N"/>
    <property type="match status" value="1"/>
</dbReference>
<dbReference type="InterPro" id="IPR011013">
    <property type="entry name" value="Gal_mutarotase_sf_dom"/>
</dbReference>
<dbReference type="Gene3D" id="2.60.120.260">
    <property type="entry name" value="Galactose-binding domain-like"/>
    <property type="match status" value="1"/>
</dbReference>
<accession>A0A2U2BE75</accession>
<dbReference type="InterPro" id="IPR013783">
    <property type="entry name" value="Ig-like_fold"/>
</dbReference>
<dbReference type="PANTHER" id="PTHR46323">
    <property type="entry name" value="BETA-GALACTOSIDASE"/>
    <property type="match status" value="1"/>
</dbReference>
<dbReference type="PANTHER" id="PTHR46323:SF2">
    <property type="entry name" value="BETA-GALACTOSIDASE"/>
    <property type="match status" value="1"/>
</dbReference>
<evidence type="ECO:0000256" key="5">
    <source>
        <dbReference type="ARBA" id="ARBA00012756"/>
    </source>
</evidence>
<evidence type="ECO:0000313" key="14">
    <source>
        <dbReference type="Proteomes" id="UP000244956"/>
    </source>
</evidence>
<dbReference type="SUPFAM" id="SSF51445">
    <property type="entry name" value="(Trans)glycosidases"/>
    <property type="match status" value="1"/>
</dbReference>
<dbReference type="GO" id="GO:0030246">
    <property type="term" value="F:carbohydrate binding"/>
    <property type="evidence" value="ECO:0007669"/>
    <property type="project" value="InterPro"/>
</dbReference>
<dbReference type="InterPro" id="IPR008979">
    <property type="entry name" value="Galactose-bd-like_sf"/>
</dbReference>
<evidence type="ECO:0000256" key="8">
    <source>
        <dbReference type="ARBA" id="ARBA00023295"/>
    </source>
</evidence>
<dbReference type="SUPFAM" id="SSF49785">
    <property type="entry name" value="Galactose-binding domain-like"/>
    <property type="match status" value="1"/>
</dbReference>
<dbReference type="PRINTS" id="PR00132">
    <property type="entry name" value="GLHYDRLASE2"/>
</dbReference>
<dbReference type="PROSITE" id="PS00719">
    <property type="entry name" value="GLYCOSYL_HYDROL_F2_1"/>
    <property type="match status" value="1"/>
</dbReference>
<dbReference type="Gene3D" id="2.70.98.10">
    <property type="match status" value="1"/>
</dbReference>
<dbReference type="Pfam" id="PF02929">
    <property type="entry name" value="Bgal_small_N"/>
    <property type="match status" value="1"/>
</dbReference>
<dbReference type="SMART" id="SM01038">
    <property type="entry name" value="Bgal_small_N"/>
    <property type="match status" value="1"/>
</dbReference>
<dbReference type="GO" id="GO:0005990">
    <property type="term" value="P:lactose catabolic process"/>
    <property type="evidence" value="ECO:0007669"/>
    <property type="project" value="TreeGrafter"/>
</dbReference>
<evidence type="ECO:0000256" key="9">
    <source>
        <dbReference type="ARBA" id="ARBA00032230"/>
    </source>
</evidence>
<dbReference type="InterPro" id="IPR004199">
    <property type="entry name" value="B-gal_small/dom_5"/>
</dbReference>
<dbReference type="OrthoDB" id="9801077at2"/>
<dbReference type="InterPro" id="IPR017853">
    <property type="entry name" value="GH"/>
</dbReference>
<evidence type="ECO:0000313" key="13">
    <source>
        <dbReference type="EMBL" id="PWE01361.1"/>
    </source>
</evidence>
<evidence type="ECO:0000256" key="2">
    <source>
        <dbReference type="ARBA" id="ARBA00001913"/>
    </source>
</evidence>
<evidence type="ECO:0000256" key="10">
    <source>
        <dbReference type="RuleBase" id="RU361154"/>
    </source>
</evidence>
<keyword evidence="11" id="KW-0732">Signal</keyword>
<dbReference type="Gene3D" id="3.20.20.80">
    <property type="entry name" value="Glycosidases"/>
    <property type="match status" value="1"/>
</dbReference>
<dbReference type="InterPro" id="IPR023230">
    <property type="entry name" value="Glyco_hydro_2_CS"/>
</dbReference>
<keyword evidence="7" id="KW-0106">Calcium</keyword>
<dbReference type="RefSeq" id="WP_109262811.1">
    <property type="nucleotide sequence ID" value="NZ_QEWP01000001.1"/>
</dbReference>
<proteinExistence type="inferred from homology"/>
<feature type="signal peptide" evidence="11">
    <location>
        <begin position="1"/>
        <end position="18"/>
    </location>
</feature>
<evidence type="ECO:0000256" key="4">
    <source>
        <dbReference type="ARBA" id="ARBA00011245"/>
    </source>
</evidence>
<dbReference type="InterPro" id="IPR006101">
    <property type="entry name" value="Glyco_hydro_2"/>
</dbReference>
<dbReference type="Pfam" id="PF00703">
    <property type="entry name" value="Glyco_hydro_2"/>
    <property type="match status" value="1"/>
</dbReference>
<dbReference type="InterPro" id="IPR032312">
    <property type="entry name" value="LacZ_4"/>
</dbReference>
<dbReference type="Gene3D" id="2.60.40.10">
    <property type="entry name" value="Immunoglobulins"/>
    <property type="match status" value="2"/>
</dbReference>
<dbReference type="Proteomes" id="UP000244956">
    <property type="component" value="Unassembled WGS sequence"/>
</dbReference>
<dbReference type="GO" id="GO:0004565">
    <property type="term" value="F:beta-galactosidase activity"/>
    <property type="evidence" value="ECO:0007669"/>
    <property type="project" value="UniProtKB-EC"/>
</dbReference>
<name>A0A2U2BE75_9BACT</name>
<reference evidence="13 14" key="1">
    <citation type="submission" date="2018-05" db="EMBL/GenBank/DDBJ databases">
        <title>Marinilabilia rubrum sp. nov., isolated from saltern sediment.</title>
        <authorList>
            <person name="Zhang R."/>
        </authorList>
    </citation>
    <scope>NUCLEOTIDE SEQUENCE [LARGE SCALE GENOMIC DNA]</scope>
    <source>
        <strain evidence="13 14">WTE16</strain>
    </source>
</reference>
<comment type="catalytic activity">
    <reaction evidence="1 10">
        <text>Hydrolysis of terminal non-reducing beta-D-galactose residues in beta-D-galactosides.</text>
        <dbReference type="EC" id="3.2.1.23"/>
    </reaction>
</comment>
<dbReference type="InterPro" id="IPR050347">
    <property type="entry name" value="Bact_Beta-galactosidase"/>
</dbReference>
<dbReference type="SUPFAM" id="SSF49303">
    <property type="entry name" value="beta-Galactosidase/glucuronidase domain"/>
    <property type="match status" value="2"/>
</dbReference>
<evidence type="ECO:0000256" key="7">
    <source>
        <dbReference type="ARBA" id="ARBA00022837"/>
    </source>
</evidence>
<dbReference type="InterPro" id="IPR014718">
    <property type="entry name" value="GH-type_carb-bd"/>
</dbReference>
<feature type="domain" description="Beta galactosidase small chain/" evidence="12">
    <location>
        <begin position="759"/>
        <end position="1037"/>
    </location>
</feature>
<comment type="cofactor">
    <cofactor evidence="2">
        <name>Ca(2+)</name>
        <dbReference type="ChEBI" id="CHEBI:29108"/>
    </cofactor>
</comment>
<dbReference type="InterPro" id="IPR006104">
    <property type="entry name" value="Glyco_hydro_2_N"/>
</dbReference>
<comment type="similarity">
    <text evidence="3 10">Belongs to the glycosyl hydrolase 2 family.</text>
</comment>
<evidence type="ECO:0000259" key="12">
    <source>
        <dbReference type="SMART" id="SM01038"/>
    </source>
</evidence>
<evidence type="ECO:0000256" key="3">
    <source>
        <dbReference type="ARBA" id="ARBA00007401"/>
    </source>
</evidence>
<gene>
    <name evidence="13" type="ORF">DDZ16_02430</name>
</gene>
<dbReference type="PROSITE" id="PS00608">
    <property type="entry name" value="GLYCOSYL_HYDROL_F2_2"/>
    <property type="match status" value="1"/>
</dbReference>
<organism evidence="13 14">
    <name type="scientific">Marinilabilia rubra</name>
    <dbReference type="NCBI Taxonomy" id="2162893"/>
    <lineage>
        <taxon>Bacteria</taxon>
        <taxon>Pseudomonadati</taxon>
        <taxon>Bacteroidota</taxon>
        <taxon>Bacteroidia</taxon>
        <taxon>Marinilabiliales</taxon>
        <taxon>Marinilabiliaceae</taxon>
        <taxon>Marinilabilia</taxon>
    </lineage>
</organism>
<dbReference type="InterPro" id="IPR036156">
    <property type="entry name" value="Beta-gal/glucu_dom_sf"/>
</dbReference>
<feature type="chain" id="PRO_5015638276" description="Beta-galactosidase" evidence="11">
    <location>
        <begin position="19"/>
        <end position="1042"/>
    </location>
</feature>
<dbReference type="InterPro" id="IPR023232">
    <property type="entry name" value="Glyco_hydro_2_AS"/>
</dbReference>
<evidence type="ECO:0000256" key="6">
    <source>
        <dbReference type="ARBA" id="ARBA00022801"/>
    </source>
</evidence>
<keyword evidence="6 10" id="KW-0378">Hydrolase</keyword>
<dbReference type="InterPro" id="IPR006102">
    <property type="entry name" value="Ig-like_GH2"/>
</dbReference>
<dbReference type="EC" id="3.2.1.23" evidence="5 10"/>
<dbReference type="EMBL" id="QEWP01000001">
    <property type="protein sequence ID" value="PWE01361.1"/>
    <property type="molecule type" value="Genomic_DNA"/>
</dbReference>
<comment type="subunit">
    <text evidence="4">Monomer.</text>
</comment>
<dbReference type="AlphaFoldDB" id="A0A2U2BE75"/>
<keyword evidence="14" id="KW-1185">Reference proteome</keyword>
<evidence type="ECO:0000256" key="11">
    <source>
        <dbReference type="SAM" id="SignalP"/>
    </source>
</evidence>
<protein>
    <recommendedName>
        <fullName evidence="5 10">Beta-galactosidase</fullName>
        <ecNumber evidence="5 10">3.2.1.23</ecNumber>
    </recommendedName>
    <alternativeName>
        <fullName evidence="9 10">Lactase</fullName>
    </alternativeName>
</protein>
<sequence length="1042" mass="121024">MKMRFSVLLVFAFFVANAIGQDWRDVSVLDINKQPPRSGNLPSSSIREALSEDGTPFYKSLNGQWKFQFSENVNDRPLDFYKENFSVNDWAEIQVPGNWELQGYGIPMYLNHPFDFSPNQRPQPPVLDYIPKTENPVGSYRTSFTLPENWDGREVFLHFGAVKSAFYLWINGEKVGYSQGSKLPAEFRITPYLKEGENVLAAEVYRWSDGSFLECQDFWRISGIERDVYLYSTPETRIRDFKTLTSLDEEYNNGILDFSAEILSYSNKKEKVSLSLAIYDDQEVIWQFSEELKLNSAEAVVTRNVEVEDIKHWSAETPYLYDFVVELKDADGDVLEVQSSKLGFRSVEIKDKQLLVNGKPILIKGVNRHEHDPRTGHYISKDLMEEDIRLMKSLNINTVRTSHYPHDPYWYKLCDKYGLYVINEANIESHGLGAALQAPYNYHIADDPEWAEAHLERVRRMYYRDKNHPSIIIWSSGNEHGDGCNIREIYKWFKSQDSRPVMIEQAGEKAHTDIFGPMYDTPREMENYALQPQAYRPLIQCEYAHAMGNSLGNFKDYWELIEKYDILQGGAIWDWVDQGMYDQLDNGIEYFAYGGDFGQEDQRNDHNFCINGIISPDRQLNPHSYEVKKVYQNIAVHPIDIQAGTFEIENKFFFKSLEGYNLEITFLESGKPFKSLVIDDLSASPREKEEVKIDYPQFDECKEVFVNFNFTLKEKNGLLPKGFSAAKEQILIQNGNPGKFASPKNAKKVKVKEVQNGWDITTDDVNLFFDKEKGNFLNFAVDGKVLIKSGPEPDFWRVPVDNDYGYGIRKEMGVWEHAAGNAQVKSVKLLRKNTNIEINVDRRLDDVDAWFRSSYTIQPGGEITVDHHLDCDPNRKSPEIPRVGSLLRIPEAMEVFEWYGRGPHENYVDRKESALIGIYEKNVEELFYPYIRPQENGYRTDVRWVKITDGKNGLYVSSKIPFSFGAEKFEKEDYGFNEEKPNKRPRMHTYDMISRDYIVLNLDYGQMGVGGDDSWRRMPHQIYRLPRREYKFSYTITPFLVD</sequence>
<comment type="caution">
    <text evidence="13">The sequence shown here is derived from an EMBL/GenBank/DDBJ whole genome shotgun (WGS) entry which is preliminary data.</text>
</comment>
<dbReference type="InterPro" id="IPR006103">
    <property type="entry name" value="Glyco_hydro_2_cat"/>
</dbReference>